<dbReference type="InterPro" id="IPR050951">
    <property type="entry name" value="Retrovirus_Pol_polyprotein"/>
</dbReference>
<dbReference type="PANTHER" id="PTHR37984:SF7">
    <property type="entry name" value="INTEGRASE CATALYTIC DOMAIN-CONTAINING PROTEIN"/>
    <property type="match status" value="1"/>
</dbReference>
<gene>
    <name evidence="2" type="ORF">NQ317_002615</name>
</gene>
<feature type="non-terminal residue" evidence="2">
    <location>
        <position position="196"/>
    </location>
</feature>
<feature type="domain" description="Reverse transcriptase" evidence="1">
    <location>
        <begin position="114"/>
        <end position="168"/>
    </location>
</feature>
<dbReference type="InterPro" id="IPR043502">
    <property type="entry name" value="DNA/RNA_pol_sf"/>
</dbReference>
<protein>
    <recommendedName>
        <fullName evidence="1">Reverse transcriptase domain-containing protein</fullName>
    </recommendedName>
</protein>
<dbReference type="InterPro" id="IPR043128">
    <property type="entry name" value="Rev_trsase/Diguanyl_cyclase"/>
</dbReference>
<dbReference type="Proteomes" id="UP001162164">
    <property type="component" value="Unassembled WGS sequence"/>
</dbReference>
<reference evidence="2" key="1">
    <citation type="journal article" date="2023" name="Insect Mol. Biol.">
        <title>Genome sequencing provides insights into the evolution of gene families encoding plant cell wall-degrading enzymes in longhorned beetles.</title>
        <authorList>
            <person name="Shin N.R."/>
            <person name="Okamura Y."/>
            <person name="Kirsch R."/>
            <person name="Pauchet Y."/>
        </authorList>
    </citation>
    <scope>NUCLEOTIDE SEQUENCE</scope>
    <source>
        <strain evidence="2">MMC_N1</strain>
    </source>
</reference>
<dbReference type="SUPFAM" id="SSF56672">
    <property type="entry name" value="DNA/RNA polymerases"/>
    <property type="match status" value="1"/>
</dbReference>
<dbReference type="Pfam" id="PF00078">
    <property type="entry name" value="RVT_1"/>
    <property type="match status" value="1"/>
</dbReference>
<dbReference type="Gene3D" id="3.30.70.270">
    <property type="match status" value="1"/>
</dbReference>
<evidence type="ECO:0000259" key="1">
    <source>
        <dbReference type="Pfam" id="PF00078"/>
    </source>
</evidence>
<keyword evidence="3" id="KW-1185">Reference proteome</keyword>
<sequence>MIFYKKLNINKELLPTNIKLEAFGGSIIKPLGKKTSIPLLGVQTCESLNLVKRVSNIEFMSSKECFVKNNQEIFNGVVLDLKEGFWQVELDNKSSDLCTFSTPFGKIFSDISGVQIYFDDLLIAANNEKEQDEILSKVINRAKSLGVKFNVDKIQFKVESVKYLGHIFSSQGMEVDPDRIKAILAIENPKNKKDLQ</sequence>
<dbReference type="InterPro" id="IPR000477">
    <property type="entry name" value="RT_dom"/>
</dbReference>
<accession>A0ABQ9JV47</accession>
<name>A0ABQ9JV47_9CUCU</name>
<dbReference type="PANTHER" id="PTHR37984">
    <property type="entry name" value="PROTEIN CBG26694"/>
    <property type="match status" value="1"/>
</dbReference>
<organism evidence="2 3">
    <name type="scientific">Molorchus minor</name>
    <dbReference type="NCBI Taxonomy" id="1323400"/>
    <lineage>
        <taxon>Eukaryota</taxon>
        <taxon>Metazoa</taxon>
        <taxon>Ecdysozoa</taxon>
        <taxon>Arthropoda</taxon>
        <taxon>Hexapoda</taxon>
        <taxon>Insecta</taxon>
        <taxon>Pterygota</taxon>
        <taxon>Neoptera</taxon>
        <taxon>Endopterygota</taxon>
        <taxon>Coleoptera</taxon>
        <taxon>Polyphaga</taxon>
        <taxon>Cucujiformia</taxon>
        <taxon>Chrysomeloidea</taxon>
        <taxon>Cerambycidae</taxon>
        <taxon>Lamiinae</taxon>
        <taxon>Monochamini</taxon>
        <taxon>Molorchus</taxon>
    </lineage>
</organism>
<evidence type="ECO:0000313" key="2">
    <source>
        <dbReference type="EMBL" id="KAJ8981587.1"/>
    </source>
</evidence>
<comment type="caution">
    <text evidence="2">The sequence shown here is derived from an EMBL/GenBank/DDBJ whole genome shotgun (WGS) entry which is preliminary data.</text>
</comment>
<evidence type="ECO:0000313" key="3">
    <source>
        <dbReference type="Proteomes" id="UP001162164"/>
    </source>
</evidence>
<proteinExistence type="predicted"/>
<dbReference type="EMBL" id="JAPWTJ010000176">
    <property type="protein sequence ID" value="KAJ8981587.1"/>
    <property type="molecule type" value="Genomic_DNA"/>
</dbReference>